<feature type="domain" description="VOC" evidence="1">
    <location>
        <begin position="4"/>
        <end position="124"/>
    </location>
</feature>
<organism evidence="2 3">
    <name type="scientific">Enterococcus larvae</name>
    <dbReference type="NCBI Taxonomy" id="2794352"/>
    <lineage>
        <taxon>Bacteria</taxon>
        <taxon>Bacillati</taxon>
        <taxon>Bacillota</taxon>
        <taxon>Bacilli</taxon>
        <taxon>Lactobacillales</taxon>
        <taxon>Enterococcaceae</taxon>
        <taxon>Enterococcus</taxon>
    </lineage>
</organism>
<dbReference type="Proteomes" id="UP000673375">
    <property type="component" value="Unassembled WGS sequence"/>
</dbReference>
<dbReference type="PANTHER" id="PTHR36437">
    <property type="entry name" value="GLYOXALASE/BLEOMYCIN RESISTANCE PROTEIN/DIOXYGENASE"/>
    <property type="match status" value="1"/>
</dbReference>
<dbReference type="InterPro" id="IPR004360">
    <property type="entry name" value="Glyas_Fos-R_dOase_dom"/>
</dbReference>
<dbReference type="InterPro" id="IPR029068">
    <property type="entry name" value="Glyas_Bleomycin-R_OHBP_Dase"/>
</dbReference>
<accession>A0ABS4CNP2</accession>
<reference evidence="2 3" key="1">
    <citation type="submission" date="2020-12" db="EMBL/GenBank/DDBJ databases">
        <title>Vagococcus allomyrinae sp. nov. and Enterococcus lavae sp. nov., isolated from the larvae of Allomyrina dichotoma.</title>
        <authorList>
            <person name="Lee S.D."/>
        </authorList>
    </citation>
    <scope>NUCLEOTIDE SEQUENCE [LARGE SCALE GENOMIC DNA]</scope>
    <source>
        <strain evidence="2 3">BWM-S5</strain>
    </source>
</reference>
<comment type="caution">
    <text evidence="2">The sequence shown here is derived from an EMBL/GenBank/DDBJ whole genome shotgun (WGS) entry which is preliminary data.</text>
</comment>
<protein>
    <submittedName>
        <fullName evidence="2">VOC family protein</fullName>
    </submittedName>
</protein>
<dbReference type="InterPro" id="IPR037523">
    <property type="entry name" value="VOC_core"/>
</dbReference>
<dbReference type="SUPFAM" id="SSF54593">
    <property type="entry name" value="Glyoxalase/Bleomycin resistance protein/Dihydroxybiphenyl dioxygenase"/>
    <property type="match status" value="1"/>
</dbReference>
<evidence type="ECO:0000259" key="1">
    <source>
        <dbReference type="PROSITE" id="PS51819"/>
    </source>
</evidence>
<proteinExistence type="predicted"/>
<dbReference type="RefSeq" id="WP_209558448.1">
    <property type="nucleotide sequence ID" value="NZ_JAEDXU010000009.1"/>
</dbReference>
<sequence length="124" mass="13738">MFTEQVKIMLYVNDVNESSKFWQSIGFIETERDAVDGTIVVEIAPSEKSSTRIVLYELAFIQQHSPEVAGNTPSLMFFSEDITGLYKGMKENGVTLGELVQLPGGELVFNFADNDGNYFAVSGQ</sequence>
<dbReference type="EMBL" id="JAEDXU010000009">
    <property type="protein sequence ID" value="MBP1047665.1"/>
    <property type="molecule type" value="Genomic_DNA"/>
</dbReference>
<gene>
    <name evidence="2" type="ORF">I6N96_15360</name>
</gene>
<name>A0ABS4CNP2_9ENTE</name>
<evidence type="ECO:0000313" key="2">
    <source>
        <dbReference type="EMBL" id="MBP1047665.1"/>
    </source>
</evidence>
<dbReference type="Pfam" id="PF00903">
    <property type="entry name" value="Glyoxalase"/>
    <property type="match status" value="1"/>
</dbReference>
<keyword evidence="3" id="KW-1185">Reference proteome</keyword>
<dbReference type="Gene3D" id="3.10.180.10">
    <property type="entry name" value="2,3-Dihydroxybiphenyl 1,2-Dioxygenase, domain 1"/>
    <property type="match status" value="1"/>
</dbReference>
<dbReference type="PROSITE" id="PS51819">
    <property type="entry name" value="VOC"/>
    <property type="match status" value="1"/>
</dbReference>
<evidence type="ECO:0000313" key="3">
    <source>
        <dbReference type="Proteomes" id="UP000673375"/>
    </source>
</evidence>
<dbReference type="PANTHER" id="PTHR36437:SF2">
    <property type="entry name" value="GLYOXALASE_BLEOMYCIN RESISTANCE PROTEIN_DIOXYGENASE"/>
    <property type="match status" value="1"/>
</dbReference>